<dbReference type="PANTHER" id="PTHR48051:SF1">
    <property type="entry name" value="RAS SUPPRESSOR PROTEIN 1"/>
    <property type="match status" value="1"/>
</dbReference>
<evidence type="ECO:0000256" key="2">
    <source>
        <dbReference type="ARBA" id="ARBA00022737"/>
    </source>
</evidence>
<name>A0A6U4ZT83_HEMAN</name>
<feature type="compositionally biased region" description="Basic and acidic residues" evidence="3">
    <location>
        <begin position="1"/>
        <end position="10"/>
    </location>
</feature>
<evidence type="ECO:0000256" key="1">
    <source>
        <dbReference type="ARBA" id="ARBA00022614"/>
    </source>
</evidence>
<keyword evidence="2" id="KW-0677">Repeat</keyword>
<feature type="region of interest" description="Disordered" evidence="3">
    <location>
        <begin position="1"/>
        <end position="20"/>
    </location>
</feature>
<dbReference type="InterPro" id="IPR050216">
    <property type="entry name" value="LRR_domain-containing"/>
</dbReference>
<dbReference type="InterPro" id="IPR001611">
    <property type="entry name" value="Leu-rich_rpt"/>
</dbReference>
<dbReference type="AlphaFoldDB" id="A0A6U4ZT83"/>
<dbReference type="Gene3D" id="3.80.10.10">
    <property type="entry name" value="Ribonuclease Inhibitor"/>
    <property type="match status" value="1"/>
</dbReference>
<organism evidence="4">
    <name type="scientific">Hemiselmis andersenii</name>
    <name type="common">Cryptophyte alga</name>
    <dbReference type="NCBI Taxonomy" id="464988"/>
    <lineage>
        <taxon>Eukaryota</taxon>
        <taxon>Cryptophyceae</taxon>
        <taxon>Cryptomonadales</taxon>
        <taxon>Hemiselmidaceae</taxon>
        <taxon>Hemiselmis</taxon>
    </lineage>
</organism>
<accession>A0A6U4ZT83</accession>
<dbReference type="PROSITE" id="PS51450">
    <property type="entry name" value="LRR"/>
    <property type="match status" value="1"/>
</dbReference>
<evidence type="ECO:0000256" key="3">
    <source>
        <dbReference type="SAM" id="MobiDB-lite"/>
    </source>
</evidence>
<dbReference type="InterPro" id="IPR032675">
    <property type="entry name" value="LRR_dom_sf"/>
</dbReference>
<dbReference type="SUPFAM" id="SSF52075">
    <property type="entry name" value="Outer arm dynein light chain 1"/>
    <property type="match status" value="1"/>
</dbReference>
<keyword evidence="1" id="KW-0433">Leucine-rich repeat</keyword>
<dbReference type="EMBL" id="HBFK01036446">
    <property type="protein sequence ID" value="CAD8755555.1"/>
    <property type="molecule type" value="Transcribed_RNA"/>
</dbReference>
<gene>
    <name evidence="4" type="ORF">HAND1043_LOCUS22063</name>
</gene>
<proteinExistence type="predicted"/>
<dbReference type="Pfam" id="PF13855">
    <property type="entry name" value="LRR_8"/>
    <property type="match status" value="1"/>
</dbReference>
<protein>
    <submittedName>
        <fullName evidence="4">Uncharacterized protein</fullName>
    </submittedName>
</protein>
<dbReference type="PANTHER" id="PTHR48051">
    <property type="match status" value="1"/>
</dbReference>
<evidence type="ECO:0000313" key="4">
    <source>
        <dbReference type="EMBL" id="CAD8755555.1"/>
    </source>
</evidence>
<reference evidence="4" key="1">
    <citation type="submission" date="2021-01" db="EMBL/GenBank/DDBJ databases">
        <authorList>
            <person name="Corre E."/>
            <person name="Pelletier E."/>
            <person name="Niang G."/>
            <person name="Scheremetjew M."/>
            <person name="Finn R."/>
            <person name="Kale V."/>
            <person name="Holt S."/>
            <person name="Cochrane G."/>
            <person name="Meng A."/>
            <person name="Brown T."/>
            <person name="Cohen L."/>
        </authorList>
    </citation>
    <scope>NUCLEOTIDE SEQUENCE</scope>
    <source>
        <strain evidence="4">CCMP441</strain>
    </source>
</reference>
<sequence>MASGETDPKPRIGTGMGDHGGGKTYKGWLGIQRPIGASTGSLTLQTNSTLLRVPSSDFESGFRWVDVWAELEETAFDSTLTLYFECQDGLLDQQSAAIQRLGEVTEELKAIAEEEDAGGVPETEYERHDREEKVRLLRMELRSLQGKVAALSRQMRTWKKIPIGSSTTVSASSDREGLQIEVHTRLEGKSVKMKARTTEARNQLLSRVRDVGIRLGLSRLIMCEQEVGFGGPGEESNMSIQRNRRHDPRNKLWGKAIEAPQLQPPSEAWATAPLATYGSMRWQEAKQVREEEEAERKKQPKVELDRMTGEPVRAADATSMIASIHWHRRDLLAVPESLWKIPQYKELQHCYLEHNKIPSLPEQMQGFPWLRILSLGTNLLTEVPSWIDRLTCLESLNLSNNKIRTFTKEIGHVTTLTSLNLFSNLCQRIPTTLGACTGLTMLNLGRNHWETWAGPESEMASNALATTTEAFVEPEFLELPESLIALIRSNKIPPATRETKEYLKRRIQGFEEEKRVREERRLSEEEAARQAMFMSDAFLRRKEELRKQQEMLLKMEQERMEAKGR</sequence>
<dbReference type="GO" id="GO:0005737">
    <property type="term" value="C:cytoplasm"/>
    <property type="evidence" value="ECO:0007669"/>
    <property type="project" value="TreeGrafter"/>
</dbReference>